<organism evidence="1 2">
    <name type="scientific">Anas platyrhynchos platyrhynchos</name>
    <name type="common">Northern mallard</name>
    <dbReference type="NCBI Taxonomy" id="8840"/>
    <lineage>
        <taxon>Eukaryota</taxon>
        <taxon>Metazoa</taxon>
        <taxon>Chordata</taxon>
        <taxon>Craniata</taxon>
        <taxon>Vertebrata</taxon>
        <taxon>Euteleostomi</taxon>
        <taxon>Archelosauria</taxon>
        <taxon>Archosauria</taxon>
        <taxon>Dinosauria</taxon>
        <taxon>Saurischia</taxon>
        <taxon>Theropoda</taxon>
        <taxon>Coelurosauria</taxon>
        <taxon>Aves</taxon>
        <taxon>Neognathae</taxon>
        <taxon>Galloanserae</taxon>
        <taxon>Anseriformes</taxon>
        <taxon>Anatidae</taxon>
        <taxon>Anatinae</taxon>
        <taxon>Anas</taxon>
    </lineage>
</organism>
<dbReference type="Proteomes" id="UP000016666">
    <property type="component" value="Chromosome 14"/>
</dbReference>
<dbReference type="Gene3D" id="1.20.1270.60">
    <property type="entry name" value="Arfaptin homology (AH) domain/BAR domain"/>
    <property type="match status" value="1"/>
</dbReference>
<sequence length="152" mass="16583">MQPPPRKVGAGQEVKLHFLEQLCGLQGKQQRDAELLEDIRSYSKQRAAIEREYGQVRTGPGCRERPRPLGGVPGASPGCAALRGWARGGGGGGSAWPGPCWLIVGLQHRSTAPLCPSGSRCAQLAPRDPHLVSPLPQPLRWWQCHRAWYPLP</sequence>
<dbReference type="AlphaFoldDB" id="A0A493U346"/>
<protein>
    <submittedName>
        <fullName evidence="1">Uncharacterized protein</fullName>
    </submittedName>
</protein>
<dbReference type="SUPFAM" id="SSF103657">
    <property type="entry name" value="BAR/IMD domain-like"/>
    <property type="match status" value="1"/>
</dbReference>
<evidence type="ECO:0000313" key="2">
    <source>
        <dbReference type="Proteomes" id="UP000016666"/>
    </source>
</evidence>
<dbReference type="Ensembl" id="ENSAPLT00000022932.1">
    <property type="protein sequence ID" value="ENSAPLP00000032474.1"/>
    <property type="gene ID" value="ENSAPLG00000030057.1"/>
</dbReference>
<proteinExistence type="predicted"/>
<reference evidence="1 2" key="1">
    <citation type="submission" date="2017-10" db="EMBL/GenBank/DDBJ databases">
        <title>A new Pekin duck reference genome.</title>
        <authorList>
            <person name="Hou Z.-C."/>
            <person name="Zhou Z.-K."/>
            <person name="Zhu F."/>
            <person name="Hou S.-S."/>
        </authorList>
    </citation>
    <scope>NUCLEOTIDE SEQUENCE [LARGE SCALE GENOMIC DNA]</scope>
</reference>
<dbReference type="InterPro" id="IPR027267">
    <property type="entry name" value="AH/BAR_dom_sf"/>
</dbReference>
<dbReference type="GeneTree" id="ENSGT00510000046732"/>
<keyword evidence="2" id="KW-1185">Reference proteome</keyword>
<reference evidence="1" key="3">
    <citation type="submission" date="2025-09" db="UniProtKB">
        <authorList>
            <consortium name="Ensembl"/>
        </authorList>
    </citation>
    <scope>IDENTIFICATION</scope>
</reference>
<dbReference type="STRING" id="8840.ENSAPLP00000032474"/>
<reference evidence="1" key="2">
    <citation type="submission" date="2025-08" db="UniProtKB">
        <authorList>
            <consortium name="Ensembl"/>
        </authorList>
    </citation>
    <scope>IDENTIFICATION</scope>
</reference>
<accession>A0A493U346</accession>
<name>A0A493U346_ANAPP</name>
<evidence type="ECO:0000313" key="1">
    <source>
        <dbReference type="Ensembl" id="ENSAPLP00000032474.1"/>
    </source>
</evidence>